<dbReference type="AlphaFoldDB" id="X0Z680"/>
<proteinExistence type="predicted"/>
<sequence length="36" mass="4117">MARRVRRRSSILNLVIVIAIIVLLSIYLIGSFDCKN</sequence>
<protein>
    <submittedName>
        <fullName evidence="2">Uncharacterized protein</fullName>
    </submittedName>
</protein>
<keyword evidence="1" id="KW-1133">Transmembrane helix</keyword>
<reference evidence="2" key="1">
    <citation type="journal article" date="2014" name="Front. Microbiol.">
        <title>High frequency of phylogenetically diverse reductive dehalogenase-homologous genes in deep subseafloor sedimentary metagenomes.</title>
        <authorList>
            <person name="Kawai M."/>
            <person name="Futagami T."/>
            <person name="Toyoda A."/>
            <person name="Takaki Y."/>
            <person name="Nishi S."/>
            <person name="Hori S."/>
            <person name="Arai W."/>
            <person name="Tsubouchi T."/>
            <person name="Morono Y."/>
            <person name="Uchiyama I."/>
            <person name="Ito T."/>
            <person name="Fujiyama A."/>
            <person name="Inagaki F."/>
            <person name="Takami H."/>
        </authorList>
    </citation>
    <scope>NUCLEOTIDE SEQUENCE</scope>
    <source>
        <strain evidence="2">Expedition CK06-06</strain>
    </source>
</reference>
<feature type="non-terminal residue" evidence="2">
    <location>
        <position position="36"/>
    </location>
</feature>
<name>X0Z680_9ZZZZ</name>
<organism evidence="2">
    <name type="scientific">marine sediment metagenome</name>
    <dbReference type="NCBI Taxonomy" id="412755"/>
    <lineage>
        <taxon>unclassified sequences</taxon>
        <taxon>metagenomes</taxon>
        <taxon>ecological metagenomes</taxon>
    </lineage>
</organism>
<evidence type="ECO:0000256" key="1">
    <source>
        <dbReference type="SAM" id="Phobius"/>
    </source>
</evidence>
<accession>X0Z680</accession>
<keyword evidence="1" id="KW-0472">Membrane</keyword>
<evidence type="ECO:0000313" key="2">
    <source>
        <dbReference type="EMBL" id="GAG64855.1"/>
    </source>
</evidence>
<feature type="transmembrane region" description="Helical" evidence="1">
    <location>
        <begin position="12"/>
        <end position="30"/>
    </location>
</feature>
<keyword evidence="1" id="KW-0812">Transmembrane</keyword>
<dbReference type="EMBL" id="BART01005361">
    <property type="protein sequence ID" value="GAG64855.1"/>
    <property type="molecule type" value="Genomic_DNA"/>
</dbReference>
<gene>
    <name evidence="2" type="ORF">S01H4_12552</name>
</gene>
<comment type="caution">
    <text evidence="2">The sequence shown here is derived from an EMBL/GenBank/DDBJ whole genome shotgun (WGS) entry which is preliminary data.</text>
</comment>